<dbReference type="PANTHER" id="PTHR43671:SF106">
    <property type="entry name" value="NIMA-LIKE KINASE"/>
    <property type="match status" value="1"/>
</dbReference>
<evidence type="ECO:0000256" key="2">
    <source>
        <dbReference type="ARBA" id="ARBA00022741"/>
    </source>
</evidence>
<dbReference type="GO" id="GO:0004674">
    <property type="term" value="F:protein serine/threonine kinase activity"/>
    <property type="evidence" value="ECO:0007669"/>
    <property type="project" value="TreeGrafter"/>
</dbReference>
<sequence length="731" mass="83263">MGNDISSSDGDGGSNNIASKIQKDFTFVREKKDPRFGDIQIYKEKGTDRYVFLKGHWCGDEENYNQFLRQCNRRIKINHPNVLKMIGFNQHSETQICGDFSKINCYYEYYSLNLEKELEKRFPEQKYFTEPEIWYLIDSIVNACSFFESNKIYHGDIRPINVLLTVAGQVKLADNGIVNQSKNGYAKALFDGDTPYLSPLLMNAFANKEKRPSHNHFKSDVYSLGMTMLECCSLFKALNFYDYSSCEIRYNLIEDFLQKARLMYSGFLVNLIREMLNREEFQRPTFHEISAILTPYRQQIQSLTPFSADYITVKQNYVHPDQNLILQSGVSINPSLVYNLNPANAQGINLLNQSLSVVQSTSPAMSAVKYSPDKSYLAHSKLVFQQSNAPTNFTSAAVTPMMQPNQNYQQVATPSVFSPNQSTVNFQMNGNIQQQQQQPPQQQIVQQQQISQQAINQQSFQIQQQQQQQAQQILQQSQQIPLLQQQSSGQQQQSQQQNQQFVVMTPSNTSSFIQNPQINSANTFGISSQIAVQVQQPQQNQVGLNQQPQQQIQQIPLNQIQSQQQQNNYNVTSIATENTPHNNQQNNNQVNGTLTPSNNQNNTQLTYSPINLIYQNPQTVGEKPFQSVSFNNINQQPVQQQNFAPVQQFQLSGLNNNNVSQTGSFENPQNNSSGTSAQFTQYQNAIPQEIQFQQQQAQNQGYINSSVPNAQQTIQQAINYSNSVLQRNPNF</sequence>
<evidence type="ECO:0000256" key="5">
    <source>
        <dbReference type="SAM" id="MobiDB-lite"/>
    </source>
</evidence>
<dbReference type="InterPro" id="IPR011009">
    <property type="entry name" value="Kinase-like_dom_sf"/>
</dbReference>
<feature type="region of interest" description="Disordered" evidence="5">
    <location>
        <begin position="654"/>
        <end position="677"/>
    </location>
</feature>
<feature type="compositionally biased region" description="Polar residues" evidence="5">
    <location>
        <begin position="592"/>
        <end position="603"/>
    </location>
</feature>
<dbReference type="EMBL" id="GG662707">
    <property type="protein sequence ID" value="EAR95135.1"/>
    <property type="molecule type" value="Genomic_DNA"/>
</dbReference>
<dbReference type="eggNOG" id="KOG0579">
    <property type="taxonomic scope" value="Eukaryota"/>
</dbReference>
<keyword evidence="3 7" id="KW-0418">Kinase</keyword>
<dbReference type="OrthoDB" id="290533at2759"/>
<keyword evidence="1" id="KW-0808">Transferase</keyword>
<accession>Q23EX0</accession>
<name>Q23EX0_TETTS</name>
<organism evidence="7 8">
    <name type="scientific">Tetrahymena thermophila (strain SB210)</name>
    <dbReference type="NCBI Taxonomy" id="312017"/>
    <lineage>
        <taxon>Eukaryota</taxon>
        <taxon>Sar</taxon>
        <taxon>Alveolata</taxon>
        <taxon>Ciliophora</taxon>
        <taxon>Intramacronucleata</taxon>
        <taxon>Oligohymenophorea</taxon>
        <taxon>Hymenostomatida</taxon>
        <taxon>Tetrahymenina</taxon>
        <taxon>Tetrahymenidae</taxon>
        <taxon>Tetrahymena</taxon>
    </lineage>
</organism>
<protein>
    <submittedName>
        <fullName evidence="7">Protein kinase</fullName>
    </submittedName>
</protein>
<dbReference type="InterPro" id="IPR000719">
    <property type="entry name" value="Prot_kinase_dom"/>
</dbReference>
<dbReference type="InterPro" id="IPR008266">
    <property type="entry name" value="Tyr_kinase_AS"/>
</dbReference>
<dbReference type="CDD" id="cd00180">
    <property type="entry name" value="PKc"/>
    <property type="match status" value="1"/>
</dbReference>
<dbReference type="PROSITE" id="PS50011">
    <property type="entry name" value="PROTEIN_KINASE_DOM"/>
    <property type="match status" value="1"/>
</dbReference>
<reference evidence="8" key="1">
    <citation type="journal article" date="2006" name="PLoS Biol.">
        <title>Macronuclear genome sequence of the ciliate Tetrahymena thermophila, a model eukaryote.</title>
        <authorList>
            <person name="Eisen J.A."/>
            <person name="Coyne R.S."/>
            <person name="Wu M."/>
            <person name="Wu D."/>
            <person name="Thiagarajan M."/>
            <person name="Wortman J.R."/>
            <person name="Badger J.H."/>
            <person name="Ren Q."/>
            <person name="Amedeo P."/>
            <person name="Jones K.M."/>
            <person name="Tallon L.J."/>
            <person name="Delcher A.L."/>
            <person name="Salzberg S.L."/>
            <person name="Silva J.C."/>
            <person name="Haas B.J."/>
            <person name="Majoros W.H."/>
            <person name="Farzad M."/>
            <person name="Carlton J.M."/>
            <person name="Smith R.K. Jr."/>
            <person name="Garg J."/>
            <person name="Pearlman R.E."/>
            <person name="Karrer K.M."/>
            <person name="Sun L."/>
            <person name="Manning G."/>
            <person name="Elde N.C."/>
            <person name="Turkewitz A.P."/>
            <person name="Asai D.J."/>
            <person name="Wilkes D.E."/>
            <person name="Wang Y."/>
            <person name="Cai H."/>
            <person name="Collins K."/>
            <person name="Stewart B.A."/>
            <person name="Lee S.R."/>
            <person name="Wilamowska K."/>
            <person name="Weinberg Z."/>
            <person name="Ruzzo W.L."/>
            <person name="Wloga D."/>
            <person name="Gaertig J."/>
            <person name="Frankel J."/>
            <person name="Tsao C.-C."/>
            <person name="Gorovsky M.A."/>
            <person name="Keeling P.J."/>
            <person name="Waller R.F."/>
            <person name="Patron N.J."/>
            <person name="Cherry J.M."/>
            <person name="Stover N.A."/>
            <person name="Krieger C.J."/>
            <person name="del Toro C."/>
            <person name="Ryder H.F."/>
            <person name="Williamson S.C."/>
            <person name="Barbeau R.A."/>
            <person name="Hamilton E.P."/>
            <person name="Orias E."/>
        </authorList>
    </citation>
    <scope>NUCLEOTIDE SEQUENCE [LARGE SCALE GENOMIC DNA]</scope>
    <source>
        <strain evidence="8">SB210</strain>
    </source>
</reference>
<dbReference type="Proteomes" id="UP000009168">
    <property type="component" value="Unassembled WGS sequence"/>
</dbReference>
<evidence type="ECO:0000256" key="3">
    <source>
        <dbReference type="ARBA" id="ARBA00022777"/>
    </source>
</evidence>
<evidence type="ECO:0000313" key="7">
    <source>
        <dbReference type="EMBL" id="EAR95135.1"/>
    </source>
</evidence>
<feature type="domain" description="Protein kinase" evidence="6">
    <location>
        <begin position="25"/>
        <end position="297"/>
    </location>
</feature>
<dbReference type="RefSeq" id="XP_001015380.1">
    <property type="nucleotide sequence ID" value="XM_001015380.1"/>
</dbReference>
<dbReference type="SUPFAM" id="SSF56112">
    <property type="entry name" value="Protein kinase-like (PK-like)"/>
    <property type="match status" value="1"/>
</dbReference>
<keyword evidence="4" id="KW-0067">ATP-binding</keyword>
<dbReference type="PROSITE" id="PS00109">
    <property type="entry name" value="PROTEIN_KINASE_TYR"/>
    <property type="match status" value="1"/>
</dbReference>
<dbReference type="GO" id="GO:0005524">
    <property type="term" value="F:ATP binding"/>
    <property type="evidence" value="ECO:0007669"/>
    <property type="project" value="UniProtKB-KW"/>
</dbReference>
<dbReference type="Pfam" id="PF00069">
    <property type="entry name" value="Pkinase"/>
    <property type="match status" value="1"/>
</dbReference>
<evidence type="ECO:0000256" key="1">
    <source>
        <dbReference type="ARBA" id="ARBA00022679"/>
    </source>
</evidence>
<gene>
    <name evidence="7" type="ORF">TTHERM_00644600</name>
</gene>
<dbReference type="HOGENOM" id="CLU_379262_0_0_1"/>
<evidence type="ECO:0000259" key="6">
    <source>
        <dbReference type="PROSITE" id="PS50011"/>
    </source>
</evidence>
<dbReference type="GeneID" id="7835297"/>
<evidence type="ECO:0000256" key="4">
    <source>
        <dbReference type="ARBA" id="ARBA00022840"/>
    </source>
</evidence>
<dbReference type="AlphaFoldDB" id="Q23EX0"/>
<feature type="region of interest" description="Disordered" evidence="5">
    <location>
        <begin position="580"/>
        <end position="603"/>
    </location>
</feature>
<keyword evidence="8" id="KW-1185">Reference proteome</keyword>
<dbReference type="STRING" id="312017.Q23EX0"/>
<dbReference type="OMA" id="QQNSYIM"/>
<dbReference type="KEGG" id="tet:TTHERM_00644600"/>
<dbReference type="Gene3D" id="1.10.510.10">
    <property type="entry name" value="Transferase(Phosphotransferase) domain 1"/>
    <property type="match status" value="1"/>
</dbReference>
<feature type="compositionally biased region" description="Low complexity" evidence="5">
    <location>
        <begin position="582"/>
        <end position="591"/>
    </location>
</feature>
<evidence type="ECO:0000313" key="8">
    <source>
        <dbReference type="Proteomes" id="UP000009168"/>
    </source>
</evidence>
<keyword evidence="2" id="KW-0547">Nucleotide-binding</keyword>
<dbReference type="InParanoid" id="Q23EX0"/>
<dbReference type="InterPro" id="IPR050660">
    <property type="entry name" value="NEK_Ser/Thr_kinase"/>
</dbReference>
<proteinExistence type="predicted"/>
<dbReference type="PANTHER" id="PTHR43671">
    <property type="entry name" value="SERINE/THREONINE-PROTEIN KINASE NEK"/>
    <property type="match status" value="1"/>
</dbReference>